<proteinExistence type="predicted"/>
<dbReference type="AlphaFoldDB" id="A0A9P3PQ50"/>
<reference evidence="2" key="1">
    <citation type="submission" date="2022-07" db="EMBL/GenBank/DDBJ databases">
        <title>The genome of Lyophyllum shimeji provides insight into the initial evolution of ectomycorrhizal fungal genome.</title>
        <authorList>
            <person name="Kobayashi Y."/>
            <person name="Shibata T."/>
            <person name="Hirakawa H."/>
            <person name="Shigenobu S."/>
            <person name="Nishiyama T."/>
            <person name="Yamada A."/>
            <person name="Hasebe M."/>
            <person name="Kawaguchi M."/>
        </authorList>
    </citation>
    <scope>NUCLEOTIDE SEQUENCE</scope>
    <source>
        <strain evidence="2">AT787</strain>
    </source>
</reference>
<feature type="compositionally biased region" description="Basic and acidic residues" evidence="1">
    <location>
        <begin position="72"/>
        <end position="82"/>
    </location>
</feature>
<dbReference type="Proteomes" id="UP001063166">
    <property type="component" value="Unassembled WGS sequence"/>
</dbReference>
<protein>
    <submittedName>
        <fullName evidence="2">Uncharacterized protein</fullName>
    </submittedName>
</protein>
<evidence type="ECO:0000313" key="2">
    <source>
        <dbReference type="EMBL" id="GLB39347.1"/>
    </source>
</evidence>
<accession>A0A9P3PQ50</accession>
<name>A0A9P3PQ50_LYOSH</name>
<evidence type="ECO:0000256" key="1">
    <source>
        <dbReference type="SAM" id="MobiDB-lite"/>
    </source>
</evidence>
<gene>
    <name evidence="2" type="ORF">LshimejAT787_0605090</name>
</gene>
<comment type="caution">
    <text evidence="2">The sequence shown here is derived from an EMBL/GenBank/DDBJ whole genome shotgun (WGS) entry which is preliminary data.</text>
</comment>
<dbReference type="EMBL" id="BRPK01000006">
    <property type="protein sequence ID" value="GLB39347.1"/>
    <property type="molecule type" value="Genomic_DNA"/>
</dbReference>
<evidence type="ECO:0000313" key="3">
    <source>
        <dbReference type="Proteomes" id="UP001063166"/>
    </source>
</evidence>
<sequence>MFNSSESTLSAYSASAAFLSDLVLTSSSLSLSLSLSFKRNPQAHPHAQGLLADPDPRPRPPHLHGGGGIGKEPVERRSEPDPRLREELLDDAALRDETRVLGGVELQEPRVCRVCRVCMSVSNTGKEPHEEGGEREREARGVSVGRLVERAGPDELAVEGVDGRGPGVWAEEGVVGLGLVAWGGGVGKVGGEEETCEGVPDAG</sequence>
<organism evidence="2 3">
    <name type="scientific">Lyophyllum shimeji</name>
    <name type="common">Hon-shimeji</name>
    <name type="synonym">Tricholoma shimeji</name>
    <dbReference type="NCBI Taxonomy" id="47721"/>
    <lineage>
        <taxon>Eukaryota</taxon>
        <taxon>Fungi</taxon>
        <taxon>Dikarya</taxon>
        <taxon>Basidiomycota</taxon>
        <taxon>Agaricomycotina</taxon>
        <taxon>Agaricomycetes</taxon>
        <taxon>Agaricomycetidae</taxon>
        <taxon>Agaricales</taxon>
        <taxon>Tricholomatineae</taxon>
        <taxon>Lyophyllaceae</taxon>
        <taxon>Lyophyllum</taxon>
    </lineage>
</organism>
<keyword evidence="3" id="KW-1185">Reference proteome</keyword>
<feature type="region of interest" description="Disordered" evidence="1">
    <location>
        <begin position="43"/>
        <end position="82"/>
    </location>
</feature>